<evidence type="ECO:0000313" key="2">
    <source>
        <dbReference type="Proteomes" id="UP000265703"/>
    </source>
</evidence>
<dbReference type="OrthoDB" id="2327231at2759"/>
<proteinExistence type="predicted"/>
<sequence>MSKLNKDVLSLILEELHDNVKSLYSCLFVNKTWCNIVVPILWKNFLKHLKVEKKSMDIIISHLPNETKEFLLSKGIDLKSIVQQKPLFNYFNFCKYFDLFRLEGIFSTIEDVEESKIPIIKNEILKLFVNRNKVYTHLYISQQCNLQIHLISEAEYCFSELKYLHCYGNLPKSTLVGLAGICKSIKNLRLEFCNNNSGAIKLIEAQRSLNDVIFTRLMTNDESFCRILEVSLVKHADTIKFLKINWKPVTKSISYLKNLISLEIDSFYYSNLSNCSYLENVSLPVLEFLKTKRISSKDLVDLIENTKGHLTEISIDREGDDNKRLIQAIYQNCPYLKYLKLTFNNSNILALENLLINCQYLNGLIIILGNELDWDNLFEILTELSPANLFKFKLFFAWHSKVPTESLKLFFDNWKSRCPMLLQTNYENMGYHYLIKKYKAKGIIKKYHYSSSESTFENFEWI</sequence>
<dbReference type="SUPFAM" id="SSF52047">
    <property type="entry name" value="RNI-like"/>
    <property type="match status" value="1"/>
</dbReference>
<dbReference type="AlphaFoldDB" id="A0A397T7M6"/>
<dbReference type="Gene3D" id="3.80.10.10">
    <property type="entry name" value="Ribonuclease Inhibitor"/>
    <property type="match status" value="1"/>
</dbReference>
<evidence type="ECO:0000313" key="1">
    <source>
        <dbReference type="EMBL" id="RIA92896.1"/>
    </source>
</evidence>
<keyword evidence="2" id="KW-1185">Reference proteome</keyword>
<comment type="caution">
    <text evidence="1">The sequence shown here is derived from an EMBL/GenBank/DDBJ whole genome shotgun (WGS) entry which is preliminary data.</text>
</comment>
<dbReference type="Proteomes" id="UP000265703">
    <property type="component" value="Unassembled WGS sequence"/>
</dbReference>
<dbReference type="EMBL" id="QKYT01000115">
    <property type="protein sequence ID" value="RIA92896.1"/>
    <property type="molecule type" value="Genomic_DNA"/>
</dbReference>
<reference evidence="1 2" key="1">
    <citation type="submission" date="2018-06" db="EMBL/GenBank/DDBJ databases">
        <title>Comparative genomics reveals the genomic features of Rhizophagus irregularis, R. cerebriforme, R. diaphanum and Gigaspora rosea, and their symbiotic lifestyle signature.</title>
        <authorList>
            <person name="Morin E."/>
            <person name="San Clemente H."/>
            <person name="Chen E.C.H."/>
            <person name="De La Providencia I."/>
            <person name="Hainaut M."/>
            <person name="Kuo A."/>
            <person name="Kohler A."/>
            <person name="Murat C."/>
            <person name="Tang N."/>
            <person name="Roy S."/>
            <person name="Loubradou J."/>
            <person name="Henrissat B."/>
            <person name="Grigoriev I.V."/>
            <person name="Corradi N."/>
            <person name="Roux C."/>
            <person name="Martin F.M."/>
        </authorList>
    </citation>
    <scope>NUCLEOTIDE SEQUENCE [LARGE SCALE GENOMIC DNA]</scope>
    <source>
        <strain evidence="1 2">DAOM 227022</strain>
    </source>
</reference>
<accession>A0A397T7M6</accession>
<dbReference type="STRING" id="658196.A0A397T7M6"/>
<dbReference type="InterPro" id="IPR032675">
    <property type="entry name" value="LRR_dom_sf"/>
</dbReference>
<gene>
    <name evidence="1" type="ORF">C1645_874466</name>
</gene>
<evidence type="ECO:0008006" key="3">
    <source>
        <dbReference type="Google" id="ProtNLM"/>
    </source>
</evidence>
<name>A0A397T7M6_9GLOM</name>
<organism evidence="1 2">
    <name type="scientific">Glomus cerebriforme</name>
    <dbReference type="NCBI Taxonomy" id="658196"/>
    <lineage>
        <taxon>Eukaryota</taxon>
        <taxon>Fungi</taxon>
        <taxon>Fungi incertae sedis</taxon>
        <taxon>Mucoromycota</taxon>
        <taxon>Glomeromycotina</taxon>
        <taxon>Glomeromycetes</taxon>
        <taxon>Glomerales</taxon>
        <taxon>Glomeraceae</taxon>
        <taxon>Glomus</taxon>
    </lineage>
</organism>
<protein>
    <recommendedName>
        <fullName evidence="3">F-box domain-containing protein</fullName>
    </recommendedName>
</protein>